<dbReference type="EMBL" id="MU089527">
    <property type="protein sequence ID" value="KAF7851714.1"/>
    <property type="molecule type" value="Genomic_DNA"/>
</dbReference>
<dbReference type="InterPro" id="IPR027417">
    <property type="entry name" value="P-loop_NTPase"/>
</dbReference>
<sequence length="146" mass="16271">MHDMFDVCGFLPGISSKGVQFSRSMLIADLHIEKHAPLESSGDRIEEIASLCRNAKVLIVLDDVNEEEQIKALVGELTWFGPKSRIIVTTNKRRVLSAFDVGADDLGTVETHEVEPRSDDHALQLFRNHYFQGDAPEDVSEYGSLS</sequence>
<keyword evidence="3" id="KW-1185">Reference proteome</keyword>
<evidence type="ECO:0000313" key="2">
    <source>
        <dbReference type="EMBL" id="KAF7851714.1"/>
    </source>
</evidence>
<accession>A0A8T0CX33</accession>
<comment type="caution">
    <text evidence="2">The sequence shown here is derived from an EMBL/GenBank/DDBJ whole genome shotgun (WGS) entry which is preliminary data.</text>
</comment>
<dbReference type="Gene3D" id="3.40.50.300">
    <property type="entry name" value="P-loop containing nucleotide triphosphate hydrolases"/>
    <property type="match status" value="1"/>
</dbReference>
<evidence type="ECO:0000259" key="1">
    <source>
        <dbReference type="Pfam" id="PF00931"/>
    </source>
</evidence>
<proteinExistence type="predicted"/>
<dbReference type="AlphaFoldDB" id="A0A8T0CX33"/>
<feature type="domain" description="NB-ARC" evidence="1">
    <location>
        <begin position="39"/>
        <end position="133"/>
    </location>
</feature>
<dbReference type="PANTHER" id="PTHR11017:SF570">
    <property type="entry name" value="DISEASE RESISTANCE PROTEIN (TIR-NBS CLASS)-RELATED"/>
    <property type="match status" value="1"/>
</dbReference>
<reference evidence="2" key="1">
    <citation type="submission" date="2020-05" db="EMBL/GenBank/DDBJ databases">
        <title>WGS assembly of Corymbia citriodora subspecies variegata.</title>
        <authorList>
            <person name="Barry K."/>
            <person name="Hundley H."/>
            <person name="Shu S."/>
            <person name="Jenkins J."/>
            <person name="Grimwood J."/>
            <person name="Baten A."/>
        </authorList>
    </citation>
    <scope>NUCLEOTIDE SEQUENCE</scope>
    <source>
        <strain evidence="2">CV2-018</strain>
    </source>
</reference>
<dbReference type="PANTHER" id="PTHR11017">
    <property type="entry name" value="LEUCINE-RICH REPEAT-CONTAINING PROTEIN"/>
    <property type="match status" value="1"/>
</dbReference>
<dbReference type="InterPro" id="IPR002182">
    <property type="entry name" value="NB-ARC"/>
</dbReference>
<protein>
    <recommendedName>
        <fullName evidence="1">NB-ARC domain-containing protein</fullName>
    </recommendedName>
</protein>
<dbReference type="SUPFAM" id="SSF52540">
    <property type="entry name" value="P-loop containing nucleoside triphosphate hydrolases"/>
    <property type="match status" value="1"/>
</dbReference>
<dbReference type="GO" id="GO:0043531">
    <property type="term" value="F:ADP binding"/>
    <property type="evidence" value="ECO:0007669"/>
    <property type="project" value="InterPro"/>
</dbReference>
<evidence type="ECO:0000313" key="3">
    <source>
        <dbReference type="Proteomes" id="UP000806378"/>
    </source>
</evidence>
<dbReference type="Proteomes" id="UP000806378">
    <property type="component" value="Unassembled WGS sequence"/>
</dbReference>
<organism evidence="2 3">
    <name type="scientific">Corymbia citriodora subsp. variegata</name>
    <dbReference type="NCBI Taxonomy" id="360336"/>
    <lineage>
        <taxon>Eukaryota</taxon>
        <taxon>Viridiplantae</taxon>
        <taxon>Streptophyta</taxon>
        <taxon>Embryophyta</taxon>
        <taxon>Tracheophyta</taxon>
        <taxon>Spermatophyta</taxon>
        <taxon>Magnoliopsida</taxon>
        <taxon>eudicotyledons</taxon>
        <taxon>Gunneridae</taxon>
        <taxon>Pentapetalae</taxon>
        <taxon>rosids</taxon>
        <taxon>malvids</taxon>
        <taxon>Myrtales</taxon>
        <taxon>Myrtaceae</taxon>
        <taxon>Myrtoideae</taxon>
        <taxon>Eucalypteae</taxon>
        <taxon>Corymbia</taxon>
    </lineage>
</organism>
<dbReference type="Gramene" id="rna-gnl|WGS:JABURB|Cocit.L3027.1">
    <property type="protein sequence ID" value="cds-KAF7851714.1"/>
    <property type="gene ID" value="gene-BT93_L3027"/>
</dbReference>
<dbReference type="GO" id="GO:0006952">
    <property type="term" value="P:defense response"/>
    <property type="evidence" value="ECO:0007669"/>
    <property type="project" value="InterPro"/>
</dbReference>
<dbReference type="InterPro" id="IPR044974">
    <property type="entry name" value="Disease_R_plants"/>
</dbReference>
<gene>
    <name evidence="2" type="ORF">BT93_L3027</name>
</gene>
<dbReference type="Pfam" id="PF00931">
    <property type="entry name" value="NB-ARC"/>
    <property type="match status" value="1"/>
</dbReference>
<name>A0A8T0CX33_CORYI</name>
<dbReference type="OrthoDB" id="1707300at2759"/>